<dbReference type="Pfam" id="PF13477">
    <property type="entry name" value="Glyco_trans_4_2"/>
    <property type="match status" value="1"/>
</dbReference>
<keyword evidence="4" id="KW-0808">Transferase</keyword>
<comment type="similarity">
    <text evidence="1">Belongs to the glycosyltransferase group 1 family. Glycosyltransferase 4 subfamily.</text>
</comment>
<name>A0A7X0HWE5_9BACI</name>
<feature type="domain" description="Glycosyl transferase family 1" evidence="2">
    <location>
        <begin position="163"/>
        <end position="338"/>
    </location>
</feature>
<evidence type="ECO:0000259" key="3">
    <source>
        <dbReference type="Pfam" id="PF13477"/>
    </source>
</evidence>
<dbReference type="EMBL" id="JACHGK010000013">
    <property type="protein sequence ID" value="MBB6446841.1"/>
    <property type="molecule type" value="Genomic_DNA"/>
</dbReference>
<dbReference type="Proteomes" id="UP000531594">
    <property type="component" value="Unassembled WGS sequence"/>
</dbReference>
<dbReference type="SUPFAM" id="SSF53756">
    <property type="entry name" value="UDP-Glycosyltransferase/glycogen phosphorylase"/>
    <property type="match status" value="1"/>
</dbReference>
<dbReference type="InterPro" id="IPR028098">
    <property type="entry name" value="Glyco_trans_4-like_N"/>
</dbReference>
<protein>
    <submittedName>
        <fullName evidence="4">Glycosyltransferase involved in cell wall biosynthesis</fullName>
    </submittedName>
</protein>
<dbReference type="PANTHER" id="PTHR12526">
    <property type="entry name" value="GLYCOSYLTRANSFERASE"/>
    <property type="match status" value="1"/>
</dbReference>
<feature type="domain" description="Glycosyltransferase subfamily 4-like N-terminal" evidence="3">
    <location>
        <begin position="2"/>
        <end position="136"/>
    </location>
</feature>
<evidence type="ECO:0000259" key="2">
    <source>
        <dbReference type="Pfam" id="PF00534"/>
    </source>
</evidence>
<organism evidence="4 5">
    <name type="scientific">Bacillus benzoevorans</name>
    <dbReference type="NCBI Taxonomy" id="1456"/>
    <lineage>
        <taxon>Bacteria</taxon>
        <taxon>Bacillati</taxon>
        <taxon>Bacillota</taxon>
        <taxon>Bacilli</taxon>
        <taxon>Bacillales</taxon>
        <taxon>Bacillaceae</taxon>
        <taxon>Bacillus</taxon>
    </lineage>
</organism>
<dbReference type="RefSeq" id="WP_184528194.1">
    <property type="nucleotide sequence ID" value="NZ_JACHGK010000013.1"/>
</dbReference>
<gene>
    <name evidence="4" type="ORF">HNR53_003505</name>
</gene>
<keyword evidence="5" id="KW-1185">Reference proteome</keyword>
<evidence type="ECO:0000313" key="5">
    <source>
        <dbReference type="Proteomes" id="UP000531594"/>
    </source>
</evidence>
<evidence type="ECO:0000256" key="1">
    <source>
        <dbReference type="ARBA" id="ARBA00009481"/>
    </source>
</evidence>
<reference evidence="4 5" key="1">
    <citation type="submission" date="2020-08" db="EMBL/GenBank/DDBJ databases">
        <title>Genomic Encyclopedia of Type Strains, Phase IV (KMG-IV): sequencing the most valuable type-strain genomes for metagenomic binning, comparative biology and taxonomic classification.</title>
        <authorList>
            <person name="Goeker M."/>
        </authorList>
    </citation>
    <scope>NUCLEOTIDE SEQUENCE [LARGE SCALE GENOMIC DNA]</scope>
    <source>
        <strain evidence="4 5">DSM 5391</strain>
    </source>
</reference>
<proteinExistence type="inferred from homology"/>
<accession>A0A7X0HWE5</accession>
<dbReference type="InterPro" id="IPR001296">
    <property type="entry name" value="Glyco_trans_1"/>
</dbReference>
<dbReference type="AlphaFoldDB" id="A0A7X0HWE5"/>
<dbReference type="PANTHER" id="PTHR12526:SF638">
    <property type="entry name" value="SPORE COAT PROTEIN SA"/>
    <property type="match status" value="1"/>
</dbReference>
<dbReference type="Gene3D" id="3.40.50.2000">
    <property type="entry name" value="Glycogen Phosphorylase B"/>
    <property type="match status" value="2"/>
</dbReference>
<evidence type="ECO:0000313" key="4">
    <source>
        <dbReference type="EMBL" id="MBB6446841.1"/>
    </source>
</evidence>
<dbReference type="GO" id="GO:0016757">
    <property type="term" value="F:glycosyltransferase activity"/>
    <property type="evidence" value="ECO:0007669"/>
    <property type="project" value="InterPro"/>
</dbReference>
<dbReference type="Pfam" id="PF00534">
    <property type="entry name" value="Glycos_transf_1"/>
    <property type="match status" value="1"/>
</dbReference>
<sequence>MRILFLSAASNIHTVRWVNALAGRGHDVHLAYNADHVPAMDQINKEVQLHQLKYSGLLGYYLNAVQLARLCKKINPDVINCHYASGYGTLSRMAKLKPLILSVWGSDVYDFPYEGKWKMRILQKNICYANKIASTSYSMAKQVEKVMERNMNITITPFGVDTNLFKPVDIQKEPFVFGTVKTLSEKYGIEYIIRGFKILLDRIEEEGFRDCPVLEIYGKGDLEEELINLCKELNLADKVFFKGYIPNNEVPQAINRMDVFCVGSVNESESFGVAAVEAMACEVPVIATDVSGFKEVMIHGETGYLVPKKNAAAIGEKMYELMLDEKLRKRFGRNGRKRVLECYAWKQNVTLMEELYHTMWTDRKMSNKYAN</sequence>
<comment type="caution">
    <text evidence="4">The sequence shown here is derived from an EMBL/GenBank/DDBJ whole genome shotgun (WGS) entry which is preliminary data.</text>
</comment>